<comment type="caution">
    <text evidence="1">The sequence shown here is derived from an EMBL/GenBank/DDBJ whole genome shotgun (WGS) entry which is preliminary data.</text>
</comment>
<dbReference type="EMBL" id="JAVDYD010000001">
    <property type="protein sequence ID" value="MDR7340049.1"/>
    <property type="molecule type" value="Genomic_DNA"/>
</dbReference>
<sequence>MDDAEALVVAEGPLEVVHERPGGVAAHVRAGLDRVVDGRDVRAQVRDALGVVDLAVRARPGRVGRAVLGDHRGDAVVLVDAHQQVREARGVDGPAHVGEVQALGRVGLDADRARADVALRHAFLGAHPGRAVVVDAQHVDRLVDPGEVALLHEGPVGVVLRALDDVRGVLAEEDRVEEDPVRDPVHGLHGLFFAADLGRVEHDRDPLGPDAAQRLDGEAVREVEVVHGRERGGGLGAARRVVAVAVAEVRRAPRLVEGPPGVDAVGEAGADDRGVVAEALGGLALGPAAAVLKGLREVPVVERRHRLDAGLDELVDEPVVEVEALGVGRSGAVGLDARPGDGEAVGVDAEGLHEGDVLVDPVVVVAGHGAGLAAPGLAGGRREGVPNGLAPAVLGRRALDLVGGRGGSPQEALGKGQLRHRYAPFANYSAVTSVTAVGCRAPE</sequence>
<reference evidence="1 2" key="1">
    <citation type="submission" date="2023-07" db="EMBL/GenBank/DDBJ databases">
        <title>Sequencing the genomes of 1000 actinobacteria strains.</title>
        <authorList>
            <person name="Klenk H.-P."/>
        </authorList>
    </citation>
    <scope>NUCLEOTIDE SEQUENCE [LARGE SCALE GENOMIC DNA]</scope>
    <source>
        <strain evidence="1 2">DSM 44724</strain>
    </source>
</reference>
<keyword evidence="2" id="KW-1185">Reference proteome</keyword>
<proteinExistence type="predicted"/>
<name>A0ABU2AS58_9ACTN</name>
<accession>A0ABU2AS58</accession>
<protein>
    <submittedName>
        <fullName evidence="1">Uncharacterized protein</fullName>
    </submittedName>
</protein>
<gene>
    <name evidence="1" type="ORF">J2S69_003768</name>
</gene>
<dbReference type="Proteomes" id="UP001183604">
    <property type="component" value="Unassembled WGS sequence"/>
</dbReference>
<evidence type="ECO:0000313" key="1">
    <source>
        <dbReference type="EMBL" id="MDR7340049.1"/>
    </source>
</evidence>
<evidence type="ECO:0000313" key="2">
    <source>
        <dbReference type="Proteomes" id="UP001183604"/>
    </source>
</evidence>
<organism evidence="1 2">
    <name type="scientific">Glycomyces lechevalierae</name>
    <dbReference type="NCBI Taxonomy" id="256034"/>
    <lineage>
        <taxon>Bacteria</taxon>
        <taxon>Bacillati</taxon>
        <taxon>Actinomycetota</taxon>
        <taxon>Actinomycetes</taxon>
        <taxon>Glycomycetales</taxon>
        <taxon>Glycomycetaceae</taxon>
        <taxon>Glycomyces</taxon>
    </lineage>
</organism>